<dbReference type="InterPro" id="IPR001727">
    <property type="entry name" value="GDT1-like"/>
</dbReference>
<dbReference type="OrthoDB" id="9801356at2"/>
<dbReference type="EMBL" id="CP000878">
    <property type="protein sequence ID" value="ABX08845.1"/>
    <property type="molecule type" value="Genomic_DNA"/>
</dbReference>
<comment type="subcellular location">
    <subcellularLocation>
        <location evidence="1 6">Membrane</location>
        <topology evidence="1 6">Multi-pass membrane protein</topology>
    </subcellularLocation>
</comment>
<evidence type="ECO:0000256" key="4">
    <source>
        <dbReference type="ARBA" id="ARBA00022989"/>
    </source>
</evidence>
<keyword evidence="4 6" id="KW-1133">Transmembrane helix</keyword>
<protein>
    <recommendedName>
        <fullName evidence="6">GDT1 family protein</fullName>
    </recommendedName>
</protein>
<sequence>MKLLDPILISTFSTILFAELGDKTQLATVAISGKSDKPIAVFIGSSSALVIACLIGTLAGGSISTYIPSYILKLVAAIGFLYIGVSLLLSAYRSQET</sequence>
<organism evidence="7 8">
    <name type="scientific">Prochlorococcus marinus (strain MIT 9211)</name>
    <dbReference type="NCBI Taxonomy" id="93059"/>
    <lineage>
        <taxon>Bacteria</taxon>
        <taxon>Bacillati</taxon>
        <taxon>Cyanobacteriota</taxon>
        <taxon>Cyanophyceae</taxon>
        <taxon>Synechococcales</taxon>
        <taxon>Prochlorococcaceae</taxon>
        <taxon>Prochlorococcus</taxon>
    </lineage>
</organism>
<keyword evidence="5 6" id="KW-0472">Membrane</keyword>
<comment type="similarity">
    <text evidence="2 6">Belongs to the GDT1 family.</text>
</comment>
<dbReference type="eggNOG" id="COG2119">
    <property type="taxonomic scope" value="Bacteria"/>
</dbReference>
<accession>A9BAI3</accession>
<dbReference type="PANTHER" id="PTHR12608:SF1">
    <property type="entry name" value="TRANSMEMBRANE PROTEIN 165"/>
    <property type="match status" value="1"/>
</dbReference>
<evidence type="ECO:0000256" key="6">
    <source>
        <dbReference type="RuleBase" id="RU365102"/>
    </source>
</evidence>
<dbReference type="KEGG" id="pmj:P9211_09141"/>
<dbReference type="Proteomes" id="UP000000788">
    <property type="component" value="Chromosome"/>
</dbReference>
<evidence type="ECO:0000256" key="5">
    <source>
        <dbReference type="ARBA" id="ARBA00023136"/>
    </source>
</evidence>
<dbReference type="AlphaFoldDB" id="A9BAI3"/>
<keyword evidence="8" id="KW-1185">Reference proteome</keyword>
<comment type="caution">
    <text evidence="6">Lacks conserved residue(s) required for the propagation of feature annotation.</text>
</comment>
<keyword evidence="3 6" id="KW-0812">Transmembrane</keyword>
<dbReference type="PANTHER" id="PTHR12608">
    <property type="entry name" value="TRANSMEMBRANE PROTEIN HTP-1 RELATED"/>
    <property type="match status" value="1"/>
</dbReference>
<dbReference type="Pfam" id="PF01169">
    <property type="entry name" value="GDT1"/>
    <property type="match status" value="1"/>
</dbReference>
<dbReference type="HOGENOM" id="CLU_140894_3_1_3"/>
<evidence type="ECO:0000313" key="7">
    <source>
        <dbReference type="EMBL" id="ABX08845.1"/>
    </source>
</evidence>
<evidence type="ECO:0000313" key="8">
    <source>
        <dbReference type="Proteomes" id="UP000000788"/>
    </source>
</evidence>
<feature type="transmembrane region" description="Helical" evidence="6">
    <location>
        <begin position="39"/>
        <end position="59"/>
    </location>
</feature>
<feature type="transmembrane region" description="Helical" evidence="6">
    <location>
        <begin position="71"/>
        <end position="92"/>
    </location>
</feature>
<dbReference type="RefSeq" id="WP_012195466.1">
    <property type="nucleotide sequence ID" value="NC_009976.1"/>
</dbReference>
<dbReference type="STRING" id="93059.P9211_09141"/>
<evidence type="ECO:0000256" key="3">
    <source>
        <dbReference type="ARBA" id="ARBA00022692"/>
    </source>
</evidence>
<name>A9BAI3_PROM4</name>
<evidence type="ECO:0000256" key="2">
    <source>
        <dbReference type="ARBA" id="ARBA00009190"/>
    </source>
</evidence>
<evidence type="ECO:0000256" key="1">
    <source>
        <dbReference type="ARBA" id="ARBA00004141"/>
    </source>
</evidence>
<gene>
    <name evidence="7" type="ordered locus">P9211_09141</name>
</gene>
<dbReference type="GO" id="GO:0046873">
    <property type="term" value="F:metal ion transmembrane transporter activity"/>
    <property type="evidence" value="ECO:0007669"/>
    <property type="project" value="InterPro"/>
</dbReference>
<reference evidence="7 8" key="1">
    <citation type="journal article" date="2007" name="PLoS Genet.">
        <title>Patterns and implications of gene gain and loss in the evolution of Prochlorococcus.</title>
        <authorList>
            <person name="Kettler G.C."/>
            <person name="Martiny A.C."/>
            <person name="Huang K."/>
            <person name="Zucker J."/>
            <person name="Coleman M.L."/>
            <person name="Rodrigue S."/>
            <person name="Chen F."/>
            <person name="Lapidus A."/>
            <person name="Ferriera S."/>
            <person name="Johnson J."/>
            <person name="Steglich C."/>
            <person name="Church G.M."/>
            <person name="Richardson P."/>
            <person name="Chisholm S.W."/>
        </authorList>
    </citation>
    <scope>NUCLEOTIDE SEQUENCE [LARGE SCALE GENOMIC DNA]</scope>
    <source>
        <strain evidence="8">MIT 9211</strain>
    </source>
</reference>
<proteinExistence type="inferred from homology"/>
<dbReference type="GO" id="GO:0016020">
    <property type="term" value="C:membrane"/>
    <property type="evidence" value="ECO:0007669"/>
    <property type="project" value="UniProtKB-SubCell"/>
</dbReference>